<keyword evidence="7 15" id="KW-0378">Hydrolase</keyword>
<dbReference type="SFLD" id="SFLDG01136">
    <property type="entry name" value="C1.6:_Phosphoserine_Phosphatas"/>
    <property type="match status" value="1"/>
</dbReference>
<feature type="domain" description="Phosphoserine phosphatase ACT" evidence="14">
    <location>
        <begin position="99"/>
        <end position="169"/>
    </location>
</feature>
<dbReference type="InterPro" id="IPR045865">
    <property type="entry name" value="ACT-like_dom_sf"/>
</dbReference>
<evidence type="ECO:0000256" key="1">
    <source>
        <dbReference type="ARBA" id="ARBA00001946"/>
    </source>
</evidence>
<dbReference type="SFLD" id="SFLDG01137">
    <property type="entry name" value="C1.6.1:_Phosphoserine_Phosphat"/>
    <property type="match status" value="1"/>
</dbReference>
<name>A0A7G9R5R1_9MICO</name>
<dbReference type="Pfam" id="PF21086">
    <property type="entry name" value="ACT_PSP_2"/>
    <property type="match status" value="1"/>
</dbReference>
<sequence length="402" mass="41773">MPPEADPTTRTLLVSLSGPDRPGVTSAVFEAAATVGAEVLDLEQVVVRGHLALSVLLAPGRDENVLTDRLTRAGEAMGMRVDLHAGHGDNAPRRTGRAAVVVMAAHLETRHVADVARAVAGHGANIDRIRRLSRWPVTTVELDVSGADVPRLRRALALVSAESGCDIAVAPAGLARRGGRLVVMDVDSTLVQDEVIELVAEHAGTAAEVAAVTQRAMRGELDFAESLHARVATLAGLPVGVLDEVRAAVRLTPGARTLVRTLKALGFTVGLVSGGFAEVVEPIAADLGVDHVRANRLEVADGRLTGRVAGPVVDRAGKAAALRELAALEGLPLARTVAIGDGANDLDMLGAAGLGVAFNAKPLVREQADTSVTVPYLDTVLFLLGVSREEIEDAETAEPPQS</sequence>
<dbReference type="InterPro" id="IPR004469">
    <property type="entry name" value="PSP"/>
</dbReference>
<dbReference type="SUPFAM" id="SSF56784">
    <property type="entry name" value="HAD-like"/>
    <property type="match status" value="1"/>
</dbReference>
<dbReference type="SFLD" id="SFLDF00029">
    <property type="entry name" value="phosphoserine_phosphatase"/>
    <property type="match status" value="1"/>
</dbReference>
<reference evidence="15 16" key="1">
    <citation type="submission" date="2020-08" db="EMBL/GenBank/DDBJ databases">
        <title>Genome sequence of Phycicoccus endophyticus JCM 31784T.</title>
        <authorList>
            <person name="Hyun D.-W."/>
            <person name="Bae J.-W."/>
        </authorList>
    </citation>
    <scope>NUCLEOTIDE SEQUENCE [LARGE SCALE GENOMIC DNA]</scope>
    <source>
        <strain evidence="15 16">JCM 31784</strain>
    </source>
</reference>
<proteinExistence type="inferred from homology"/>
<dbReference type="GO" id="GO:0006564">
    <property type="term" value="P:L-serine biosynthetic process"/>
    <property type="evidence" value="ECO:0007669"/>
    <property type="project" value="UniProtKB-KW"/>
</dbReference>
<dbReference type="InterPro" id="IPR049148">
    <property type="entry name" value="PSP_ACT"/>
</dbReference>
<protein>
    <recommendedName>
        <fullName evidence="4">phosphoserine phosphatase</fullName>
        <ecNumber evidence="4">3.1.3.3</ecNumber>
    </recommendedName>
    <alternativeName>
        <fullName evidence="10">O-phosphoserine phosphohydrolase</fullName>
    </alternativeName>
</protein>
<feature type="active site" description="Nucleophile" evidence="13">
    <location>
        <position position="185"/>
    </location>
</feature>
<dbReference type="KEGG" id="pei:H9L10_05685"/>
<comment type="catalytic activity">
    <reaction evidence="11">
        <text>O-phospho-L-serine + H2O = L-serine + phosphate</text>
        <dbReference type="Rhea" id="RHEA:21208"/>
        <dbReference type="ChEBI" id="CHEBI:15377"/>
        <dbReference type="ChEBI" id="CHEBI:33384"/>
        <dbReference type="ChEBI" id="CHEBI:43474"/>
        <dbReference type="ChEBI" id="CHEBI:57524"/>
        <dbReference type="EC" id="3.1.3.3"/>
    </reaction>
</comment>
<dbReference type="EC" id="3.1.3.3" evidence="4"/>
<evidence type="ECO:0000259" key="14">
    <source>
        <dbReference type="Pfam" id="PF21086"/>
    </source>
</evidence>
<evidence type="ECO:0000313" key="16">
    <source>
        <dbReference type="Proteomes" id="UP000515976"/>
    </source>
</evidence>
<dbReference type="AlphaFoldDB" id="A0A7G9R5R1"/>
<evidence type="ECO:0000256" key="2">
    <source>
        <dbReference type="ARBA" id="ARBA00005135"/>
    </source>
</evidence>
<evidence type="ECO:0000256" key="11">
    <source>
        <dbReference type="ARBA" id="ARBA00048138"/>
    </source>
</evidence>
<evidence type="ECO:0000256" key="5">
    <source>
        <dbReference type="ARBA" id="ARBA00022605"/>
    </source>
</evidence>
<dbReference type="CDD" id="cd07500">
    <property type="entry name" value="HAD_PSP"/>
    <property type="match status" value="1"/>
</dbReference>
<dbReference type="SUPFAM" id="SSF55021">
    <property type="entry name" value="ACT-like"/>
    <property type="match status" value="1"/>
</dbReference>
<dbReference type="PANTHER" id="PTHR43344:SF2">
    <property type="entry name" value="PHOSPHOSERINE PHOSPHATASE"/>
    <property type="match status" value="1"/>
</dbReference>
<dbReference type="Gene3D" id="3.30.70.260">
    <property type="match status" value="2"/>
</dbReference>
<evidence type="ECO:0000256" key="3">
    <source>
        <dbReference type="ARBA" id="ARBA00009184"/>
    </source>
</evidence>
<dbReference type="SFLD" id="SFLDS00003">
    <property type="entry name" value="Haloacid_Dehalogenase"/>
    <property type="match status" value="1"/>
</dbReference>
<evidence type="ECO:0000256" key="8">
    <source>
        <dbReference type="ARBA" id="ARBA00022842"/>
    </source>
</evidence>
<dbReference type="Pfam" id="PF13740">
    <property type="entry name" value="ACT_6"/>
    <property type="match status" value="1"/>
</dbReference>
<evidence type="ECO:0000256" key="7">
    <source>
        <dbReference type="ARBA" id="ARBA00022801"/>
    </source>
</evidence>
<evidence type="ECO:0000256" key="12">
    <source>
        <dbReference type="ARBA" id="ARBA00048523"/>
    </source>
</evidence>
<dbReference type="Pfam" id="PF12710">
    <property type="entry name" value="HAD"/>
    <property type="match status" value="1"/>
</dbReference>
<dbReference type="EMBL" id="CP060712">
    <property type="protein sequence ID" value="QNN50936.1"/>
    <property type="molecule type" value="Genomic_DNA"/>
</dbReference>
<comment type="catalytic activity">
    <reaction evidence="12">
        <text>O-phospho-D-serine + H2O = D-serine + phosphate</text>
        <dbReference type="Rhea" id="RHEA:24873"/>
        <dbReference type="ChEBI" id="CHEBI:15377"/>
        <dbReference type="ChEBI" id="CHEBI:35247"/>
        <dbReference type="ChEBI" id="CHEBI:43474"/>
        <dbReference type="ChEBI" id="CHEBI:58680"/>
        <dbReference type="EC" id="3.1.3.3"/>
    </reaction>
</comment>
<keyword evidence="6" id="KW-0479">Metal-binding</keyword>
<dbReference type="InterPro" id="IPR023214">
    <property type="entry name" value="HAD_sf"/>
</dbReference>
<evidence type="ECO:0000256" key="4">
    <source>
        <dbReference type="ARBA" id="ARBA00012640"/>
    </source>
</evidence>
<accession>A0A7G9R5R1</accession>
<evidence type="ECO:0000256" key="13">
    <source>
        <dbReference type="PIRSR" id="PIRSR604469-1"/>
    </source>
</evidence>
<keyword evidence="16" id="KW-1185">Reference proteome</keyword>
<evidence type="ECO:0000256" key="6">
    <source>
        <dbReference type="ARBA" id="ARBA00022723"/>
    </source>
</evidence>
<keyword evidence="5" id="KW-0028">Amino-acid biosynthesis</keyword>
<evidence type="ECO:0000313" key="15">
    <source>
        <dbReference type="EMBL" id="QNN50936.1"/>
    </source>
</evidence>
<evidence type="ECO:0000256" key="9">
    <source>
        <dbReference type="ARBA" id="ARBA00023299"/>
    </source>
</evidence>
<dbReference type="GO" id="GO:0036424">
    <property type="term" value="F:L-phosphoserine phosphatase activity"/>
    <property type="evidence" value="ECO:0007669"/>
    <property type="project" value="InterPro"/>
</dbReference>
<keyword evidence="8" id="KW-0460">Magnesium</keyword>
<keyword evidence="9" id="KW-0718">Serine biosynthesis</keyword>
<dbReference type="PANTHER" id="PTHR43344">
    <property type="entry name" value="PHOSPHOSERINE PHOSPHATASE"/>
    <property type="match status" value="1"/>
</dbReference>
<evidence type="ECO:0000256" key="10">
    <source>
        <dbReference type="ARBA" id="ARBA00031693"/>
    </source>
</evidence>
<comment type="pathway">
    <text evidence="2">Amino-acid biosynthesis; L-serine biosynthesis; L-serine from 3-phospho-D-glycerate: step 3/3.</text>
</comment>
<dbReference type="Gene3D" id="3.40.50.1000">
    <property type="entry name" value="HAD superfamily/HAD-like"/>
    <property type="match status" value="1"/>
</dbReference>
<feature type="active site" description="Proton donor" evidence="13">
    <location>
        <position position="187"/>
    </location>
</feature>
<gene>
    <name evidence="15" type="primary">serB</name>
    <name evidence="15" type="ORF">H9L10_05685</name>
</gene>
<organism evidence="15 16">
    <name type="scientific">Phycicoccus endophyticus</name>
    <dbReference type="NCBI Taxonomy" id="1690220"/>
    <lineage>
        <taxon>Bacteria</taxon>
        <taxon>Bacillati</taxon>
        <taxon>Actinomycetota</taxon>
        <taxon>Actinomycetes</taxon>
        <taxon>Micrococcales</taxon>
        <taxon>Intrasporangiaceae</taxon>
        <taxon>Phycicoccus</taxon>
    </lineage>
</organism>
<comment type="cofactor">
    <cofactor evidence="1">
        <name>Mg(2+)</name>
        <dbReference type="ChEBI" id="CHEBI:18420"/>
    </cofactor>
</comment>
<dbReference type="GO" id="GO:0005737">
    <property type="term" value="C:cytoplasm"/>
    <property type="evidence" value="ECO:0007669"/>
    <property type="project" value="TreeGrafter"/>
</dbReference>
<dbReference type="NCBIfam" id="TIGR01488">
    <property type="entry name" value="HAD-SF-IB"/>
    <property type="match status" value="1"/>
</dbReference>
<dbReference type="Proteomes" id="UP000515976">
    <property type="component" value="Chromosome"/>
</dbReference>
<comment type="similarity">
    <text evidence="3">Belongs to the HAD-like hydrolase superfamily. SerB family.</text>
</comment>
<dbReference type="GO" id="GO:0000287">
    <property type="term" value="F:magnesium ion binding"/>
    <property type="evidence" value="ECO:0007669"/>
    <property type="project" value="TreeGrafter"/>
</dbReference>
<dbReference type="InterPro" id="IPR050582">
    <property type="entry name" value="HAD-like_SerB"/>
</dbReference>
<dbReference type="UniPathway" id="UPA00135">
    <property type="reaction ID" value="UER00198"/>
</dbReference>
<dbReference type="InterPro" id="IPR036412">
    <property type="entry name" value="HAD-like_sf"/>
</dbReference>
<dbReference type="NCBIfam" id="TIGR00338">
    <property type="entry name" value="serB"/>
    <property type="match status" value="1"/>
</dbReference>